<evidence type="ECO:0000313" key="3">
    <source>
        <dbReference type="Proteomes" id="UP000008810"/>
    </source>
</evidence>
<reference evidence="1 2" key="1">
    <citation type="journal article" date="2010" name="Nature">
        <title>Genome sequencing and analysis of the model grass Brachypodium distachyon.</title>
        <authorList>
            <consortium name="International Brachypodium Initiative"/>
        </authorList>
    </citation>
    <scope>NUCLEOTIDE SEQUENCE [LARGE SCALE GENOMIC DNA]</scope>
    <source>
        <strain evidence="1 2">Bd21</strain>
    </source>
</reference>
<dbReference type="EnsemblPlants" id="PNT70248">
    <property type="protein sequence ID" value="PNT70248"/>
    <property type="gene ID" value="BRADI_2g08657v3"/>
</dbReference>
<proteinExistence type="predicted"/>
<dbReference type="AlphaFoldDB" id="A0A2K2D7K0"/>
<accession>A0A2K2D7K0</accession>
<protein>
    <submittedName>
        <fullName evidence="1 2">Uncharacterized protein</fullName>
    </submittedName>
</protein>
<evidence type="ECO:0000313" key="2">
    <source>
        <dbReference type="EnsemblPlants" id="PNT70248"/>
    </source>
</evidence>
<evidence type="ECO:0000313" key="1">
    <source>
        <dbReference type="EMBL" id="PNT70248.1"/>
    </source>
</evidence>
<reference evidence="1" key="2">
    <citation type="submission" date="2017-06" db="EMBL/GenBank/DDBJ databases">
        <title>WGS assembly of Brachypodium distachyon.</title>
        <authorList>
            <consortium name="The International Brachypodium Initiative"/>
            <person name="Lucas S."/>
            <person name="Harmon-Smith M."/>
            <person name="Lail K."/>
            <person name="Tice H."/>
            <person name="Grimwood J."/>
            <person name="Bruce D."/>
            <person name="Barry K."/>
            <person name="Shu S."/>
            <person name="Lindquist E."/>
            <person name="Wang M."/>
            <person name="Pitluck S."/>
            <person name="Vogel J.P."/>
            <person name="Garvin D.F."/>
            <person name="Mockler T.C."/>
            <person name="Schmutz J."/>
            <person name="Rokhsar D."/>
            <person name="Bevan M.W."/>
        </authorList>
    </citation>
    <scope>NUCLEOTIDE SEQUENCE</scope>
    <source>
        <strain evidence="1">Bd21</strain>
    </source>
</reference>
<dbReference type="EMBL" id="CM000881">
    <property type="protein sequence ID" value="PNT70248.1"/>
    <property type="molecule type" value="Genomic_DNA"/>
</dbReference>
<gene>
    <name evidence="1" type="ORF">BRADI_2g08657v3</name>
</gene>
<sequence>MHCNMEVRSPICRSPGVNMMITLKRRSSEALRKDPTKVPTLIYWIKHLNLEQTPCLQDQQHIKMMCQQQLLNCNEGCEDLRLKDLVLQKMLNLSLVVRNADRQWF</sequence>
<organism evidence="1">
    <name type="scientific">Brachypodium distachyon</name>
    <name type="common">Purple false brome</name>
    <name type="synonym">Trachynia distachya</name>
    <dbReference type="NCBI Taxonomy" id="15368"/>
    <lineage>
        <taxon>Eukaryota</taxon>
        <taxon>Viridiplantae</taxon>
        <taxon>Streptophyta</taxon>
        <taxon>Embryophyta</taxon>
        <taxon>Tracheophyta</taxon>
        <taxon>Spermatophyta</taxon>
        <taxon>Magnoliopsida</taxon>
        <taxon>Liliopsida</taxon>
        <taxon>Poales</taxon>
        <taxon>Poaceae</taxon>
        <taxon>BOP clade</taxon>
        <taxon>Pooideae</taxon>
        <taxon>Stipodae</taxon>
        <taxon>Brachypodieae</taxon>
        <taxon>Brachypodium</taxon>
    </lineage>
</organism>
<reference evidence="2" key="3">
    <citation type="submission" date="2018-08" db="UniProtKB">
        <authorList>
            <consortium name="EnsemblPlants"/>
        </authorList>
    </citation>
    <scope>IDENTIFICATION</scope>
    <source>
        <strain evidence="2">cv. Bd21</strain>
    </source>
</reference>
<dbReference type="Gramene" id="PNT70248">
    <property type="protein sequence ID" value="PNT70248"/>
    <property type="gene ID" value="BRADI_2g08657v3"/>
</dbReference>
<keyword evidence="3" id="KW-1185">Reference proteome</keyword>
<dbReference type="Proteomes" id="UP000008810">
    <property type="component" value="Chromosome 2"/>
</dbReference>
<name>A0A2K2D7K0_BRADI</name>
<dbReference type="InParanoid" id="A0A2K2D7K0"/>